<keyword evidence="6" id="KW-0442">Lipid degradation</keyword>
<evidence type="ECO:0000256" key="5">
    <source>
        <dbReference type="ARBA" id="ARBA00022801"/>
    </source>
</evidence>
<dbReference type="GO" id="GO:0005576">
    <property type="term" value="C:extracellular region"/>
    <property type="evidence" value="ECO:0007669"/>
    <property type="project" value="UniProtKB-SubCell"/>
</dbReference>
<keyword evidence="5" id="KW-0378">Hydrolase</keyword>
<dbReference type="GO" id="GO:0016042">
    <property type="term" value="P:lipid catabolic process"/>
    <property type="evidence" value="ECO:0007669"/>
    <property type="project" value="UniProtKB-KW"/>
</dbReference>
<evidence type="ECO:0000256" key="1">
    <source>
        <dbReference type="ARBA" id="ARBA00004613"/>
    </source>
</evidence>
<dbReference type="PANTHER" id="PTHR45650:SF79">
    <property type="entry name" value="GDSL ESTERASE_LIPASE 7"/>
    <property type="match status" value="1"/>
</dbReference>
<gene>
    <name evidence="9" type="ORF">AMTR_s00006p00251880</name>
</gene>
<name>W1PDI4_AMBTC</name>
<dbReference type="Gramene" id="ERN05759">
    <property type="protein sequence ID" value="ERN05759"/>
    <property type="gene ID" value="AMTR_s00006p00251880"/>
</dbReference>
<evidence type="ECO:0000256" key="7">
    <source>
        <dbReference type="ARBA" id="ARBA00023098"/>
    </source>
</evidence>
<organism evidence="9 10">
    <name type="scientific">Amborella trichopoda</name>
    <dbReference type="NCBI Taxonomy" id="13333"/>
    <lineage>
        <taxon>Eukaryota</taxon>
        <taxon>Viridiplantae</taxon>
        <taxon>Streptophyta</taxon>
        <taxon>Embryophyta</taxon>
        <taxon>Tracheophyta</taxon>
        <taxon>Spermatophyta</taxon>
        <taxon>Magnoliopsida</taxon>
        <taxon>Amborellales</taxon>
        <taxon>Amborellaceae</taxon>
        <taxon>Amborella</taxon>
    </lineage>
</organism>
<keyword evidence="10" id="KW-1185">Reference proteome</keyword>
<dbReference type="PANTHER" id="PTHR45650">
    <property type="entry name" value="GDSL-LIKE LIPASE/ACYLHYDROLASE-RELATED"/>
    <property type="match status" value="1"/>
</dbReference>
<feature type="signal peptide" evidence="8">
    <location>
        <begin position="1"/>
        <end position="23"/>
    </location>
</feature>
<dbReference type="AlphaFoldDB" id="W1PDI4"/>
<evidence type="ECO:0000313" key="10">
    <source>
        <dbReference type="Proteomes" id="UP000017836"/>
    </source>
</evidence>
<feature type="chain" id="PRO_5004807314" description="GDSL esterase/lipase" evidence="8">
    <location>
        <begin position="24"/>
        <end position="105"/>
    </location>
</feature>
<sequence>MRNQLSLLLFLSLLPFLFMKVRPQQQLAPALYAFGDSLADDGNNNFLVYLSRSNYAPYGVDFPNGPTGRFTNGYTSTDIIGRNTFSLFLIHKIMLFADLLSSTNY</sequence>
<evidence type="ECO:0000313" key="9">
    <source>
        <dbReference type="EMBL" id="ERN05759.1"/>
    </source>
</evidence>
<evidence type="ECO:0000256" key="8">
    <source>
        <dbReference type="SAM" id="SignalP"/>
    </source>
</evidence>
<reference evidence="10" key="1">
    <citation type="journal article" date="2013" name="Science">
        <title>The Amborella genome and the evolution of flowering plants.</title>
        <authorList>
            <consortium name="Amborella Genome Project"/>
        </authorList>
    </citation>
    <scope>NUCLEOTIDE SEQUENCE [LARGE SCALE GENOMIC DNA]</scope>
</reference>
<proteinExistence type="inferred from homology"/>
<dbReference type="GO" id="GO:0016787">
    <property type="term" value="F:hydrolase activity"/>
    <property type="evidence" value="ECO:0007669"/>
    <property type="project" value="UniProtKB-KW"/>
</dbReference>
<dbReference type="InterPro" id="IPR051238">
    <property type="entry name" value="GDSL_esterase/lipase"/>
</dbReference>
<dbReference type="Proteomes" id="UP000017836">
    <property type="component" value="Unassembled WGS sequence"/>
</dbReference>
<comment type="subcellular location">
    <subcellularLocation>
        <location evidence="1">Secreted</location>
    </subcellularLocation>
</comment>
<keyword evidence="3" id="KW-0964">Secreted</keyword>
<protein>
    <recommendedName>
        <fullName evidence="11">GDSL esterase/lipase</fullName>
    </recommendedName>
</protein>
<dbReference type="InterPro" id="IPR036514">
    <property type="entry name" value="SGNH_hydro_sf"/>
</dbReference>
<evidence type="ECO:0000256" key="2">
    <source>
        <dbReference type="ARBA" id="ARBA00008668"/>
    </source>
</evidence>
<evidence type="ECO:0000256" key="6">
    <source>
        <dbReference type="ARBA" id="ARBA00022963"/>
    </source>
</evidence>
<accession>W1PDI4</accession>
<dbReference type="EMBL" id="KI393980">
    <property type="protein sequence ID" value="ERN05759.1"/>
    <property type="molecule type" value="Genomic_DNA"/>
</dbReference>
<evidence type="ECO:0008006" key="11">
    <source>
        <dbReference type="Google" id="ProtNLM"/>
    </source>
</evidence>
<keyword evidence="7" id="KW-0443">Lipid metabolism</keyword>
<dbReference type="Gene3D" id="3.40.50.1110">
    <property type="entry name" value="SGNH hydrolase"/>
    <property type="match status" value="1"/>
</dbReference>
<evidence type="ECO:0000256" key="3">
    <source>
        <dbReference type="ARBA" id="ARBA00022525"/>
    </source>
</evidence>
<evidence type="ECO:0000256" key="4">
    <source>
        <dbReference type="ARBA" id="ARBA00022729"/>
    </source>
</evidence>
<dbReference type="HOGENOM" id="CLU_015101_14_2_1"/>
<comment type="similarity">
    <text evidence="2">Belongs to the 'GDSL' lipolytic enzyme family.</text>
</comment>
<keyword evidence="4 8" id="KW-0732">Signal</keyword>
<dbReference type="OMA" id="FLIHKIM"/>